<feature type="binding site" evidence="17">
    <location>
        <begin position="39"/>
        <end position="42"/>
    </location>
    <ligand>
        <name>8-oxo-dGTP</name>
        <dbReference type="ChEBI" id="CHEBI:77896"/>
    </ligand>
</feature>
<comment type="catalytic activity">
    <reaction evidence="11">
        <text>8-oxo-GTP + H2O = 8-oxo-GMP + diphosphate + H(+)</text>
        <dbReference type="Rhea" id="RHEA:67616"/>
        <dbReference type="ChEBI" id="CHEBI:15377"/>
        <dbReference type="ChEBI" id="CHEBI:15378"/>
        <dbReference type="ChEBI" id="CHEBI:33019"/>
        <dbReference type="ChEBI" id="CHEBI:143553"/>
        <dbReference type="ChEBI" id="CHEBI:145694"/>
    </reaction>
</comment>
<dbReference type="InterPro" id="IPR003561">
    <property type="entry name" value="Mutator_MutT"/>
</dbReference>
<evidence type="ECO:0000256" key="17">
    <source>
        <dbReference type="PIRSR" id="PIRSR603561-1"/>
    </source>
</evidence>
<feature type="binding site" evidence="17">
    <location>
        <position position="28"/>
    </location>
    <ligand>
        <name>8-oxo-dGTP</name>
        <dbReference type="ChEBI" id="CHEBI:77896"/>
    </ligand>
</feature>
<feature type="domain" description="Nudix hydrolase" evidence="20">
    <location>
        <begin position="7"/>
        <end position="141"/>
    </location>
</feature>
<dbReference type="Gene3D" id="3.90.79.10">
    <property type="entry name" value="Nucleoside Triphosphate Pyrophosphohydrolase"/>
    <property type="match status" value="1"/>
</dbReference>
<dbReference type="SUPFAM" id="SSF55811">
    <property type="entry name" value="Nudix"/>
    <property type="match status" value="1"/>
</dbReference>
<dbReference type="InterPro" id="IPR015797">
    <property type="entry name" value="NUDIX_hydrolase-like_dom_sf"/>
</dbReference>
<dbReference type="AlphaFoldDB" id="A0AAU8A398"/>
<evidence type="ECO:0000256" key="14">
    <source>
        <dbReference type="ARBA" id="ARBA00041592"/>
    </source>
</evidence>
<dbReference type="Pfam" id="PF00293">
    <property type="entry name" value="NUDIX"/>
    <property type="match status" value="1"/>
</dbReference>
<dbReference type="GO" id="GO:0044716">
    <property type="term" value="F:8-oxo-GDP phosphatase activity"/>
    <property type="evidence" value="ECO:0007669"/>
    <property type="project" value="TreeGrafter"/>
</dbReference>
<dbReference type="GO" id="GO:0008413">
    <property type="term" value="F:8-oxo-7,8-dihydroguanosine triphosphate pyrophosphatase activity"/>
    <property type="evidence" value="ECO:0007669"/>
    <property type="project" value="InterPro"/>
</dbReference>
<evidence type="ECO:0000256" key="18">
    <source>
        <dbReference type="PIRSR" id="PIRSR603561-2"/>
    </source>
</evidence>
<name>A0AAU8A398_9BURK</name>
<dbReference type="RefSeq" id="WP_353438997.1">
    <property type="nucleotide sequence ID" value="NZ_CP099959.1"/>
</dbReference>
<evidence type="ECO:0000256" key="6">
    <source>
        <dbReference type="ARBA" id="ARBA00022763"/>
    </source>
</evidence>
<protein>
    <recommendedName>
        <fullName evidence="13">8-oxo-dGTP diphosphatase</fullName>
        <ecNumber evidence="12">3.6.1.55</ecNumber>
    </recommendedName>
    <alternativeName>
        <fullName evidence="16">7,8-dihydro-8-oxoguanine-triphosphatase</fullName>
    </alternativeName>
    <alternativeName>
        <fullName evidence="15">Mutator protein MutT</fullName>
    </alternativeName>
    <alternativeName>
        <fullName evidence="14">dGTP pyrophosphohydrolase</fullName>
    </alternativeName>
</protein>
<gene>
    <name evidence="21" type="primary">mutT</name>
    <name evidence="21" type="ORF">NKE59_00905</name>
</gene>
<dbReference type="GO" id="GO:0046872">
    <property type="term" value="F:metal ion binding"/>
    <property type="evidence" value="ECO:0007669"/>
    <property type="project" value="UniProtKB-KW"/>
</dbReference>
<accession>A0AAU8A398</accession>
<keyword evidence="4" id="KW-0235">DNA replication</keyword>
<dbReference type="CDD" id="cd03425">
    <property type="entry name" value="NUDIX_MutT_NudA_like"/>
    <property type="match status" value="1"/>
</dbReference>
<keyword evidence="6" id="KW-0227">DNA damage</keyword>
<comment type="catalytic activity">
    <reaction evidence="10">
        <text>8-oxo-dGTP + H2O = 8-oxo-dGMP + diphosphate + H(+)</text>
        <dbReference type="Rhea" id="RHEA:31575"/>
        <dbReference type="ChEBI" id="CHEBI:15377"/>
        <dbReference type="ChEBI" id="CHEBI:15378"/>
        <dbReference type="ChEBI" id="CHEBI:33019"/>
        <dbReference type="ChEBI" id="CHEBI:63224"/>
        <dbReference type="ChEBI" id="CHEBI:77896"/>
        <dbReference type="EC" id="3.6.1.55"/>
    </reaction>
</comment>
<dbReference type="InterPro" id="IPR047127">
    <property type="entry name" value="MutT-like"/>
</dbReference>
<comment type="cofactor">
    <cofactor evidence="1 18">
        <name>Mg(2+)</name>
        <dbReference type="ChEBI" id="CHEBI:18420"/>
    </cofactor>
</comment>
<evidence type="ECO:0000259" key="20">
    <source>
        <dbReference type="PROSITE" id="PS51462"/>
    </source>
</evidence>
<evidence type="ECO:0000256" key="5">
    <source>
        <dbReference type="ARBA" id="ARBA00022723"/>
    </source>
</evidence>
<dbReference type="PROSITE" id="PS51462">
    <property type="entry name" value="NUDIX"/>
    <property type="match status" value="1"/>
</dbReference>
<dbReference type="InterPro" id="IPR000086">
    <property type="entry name" value="NUDIX_hydrolase_dom"/>
</dbReference>
<organism evidence="21">
    <name type="scientific">Polynucleobacter sp. UK-FUSCHL-C3</name>
    <dbReference type="NCBI Taxonomy" id="2955208"/>
    <lineage>
        <taxon>Bacteria</taxon>
        <taxon>Pseudomonadati</taxon>
        <taxon>Pseudomonadota</taxon>
        <taxon>Betaproteobacteria</taxon>
        <taxon>Burkholderiales</taxon>
        <taxon>Burkholderiaceae</taxon>
        <taxon>Polynucleobacter</taxon>
    </lineage>
</organism>
<dbReference type="NCBIfam" id="TIGR00586">
    <property type="entry name" value="mutt"/>
    <property type="match status" value="1"/>
</dbReference>
<keyword evidence="5 18" id="KW-0479">Metal-binding</keyword>
<dbReference type="PROSITE" id="PS00893">
    <property type="entry name" value="NUDIX_BOX"/>
    <property type="match status" value="1"/>
</dbReference>
<dbReference type="PRINTS" id="PR00502">
    <property type="entry name" value="NUDIXFAMILY"/>
</dbReference>
<keyword evidence="9" id="KW-0234">DNA repair</keyword>
<keyword evidence="8 18" id="KW-0460">Magnesium</keyword>
<sequence length="141" mass="15812">MTVQSRPIVEVAVGILLKEGKEVLMGKRPEGKPYAGYWEFPGGKLEAGESVALALHRELKEELGIAISLNPSHFSELITLEHDYPHAYVRLHVCLVQQWQGEPAGLENQALSWQSVFHSKLTVDPVLPAAWPIIEYLQNYL</sequence>
<evidence type="ECO:0000256" key="8">
    <source>
        <dbReference type="ARBA" id="ARBA00022842"/>
    </source>
</evidence>
<evidence type="ECO:0000256" key="15">
    <source>
        <dbReference type="ARBA" id="ARBA00041979"/>
    </source>
</evidence>
<evidence type="ECO:0000313" key="21">
    <source>
        <dbReference type="EMBL" id="XCC57882.1"/>
    </source>
</evidence>
<evidence type="ECO:0000256" key="9">
    <source>
        <dbReference type="ARBA" id="ARBA00023204"/>
    </source>
</evidence>
<proteinExistence type="inferred from homology"/>
<evidence type="ECO:0000256" key="13">
    <source>
        <dbReference type="ARBA" id="ARBA00040794"/>
    </source>
</evidence>
<keyword evidence="3" id="KW-0515">Mutator protein</keyword>
<keyword evidence="7 19" id="KW-0378">Hydrolase</keyword>
<dbReference type="GO" id="GO:0044715">
    <property type="term" value="F:8-oxo-dGDP phosphatase activity"/>
    <property type="evidence" value="ECO:0007669"/>
    <property type="project" value="TreeGrafter"/>
</dbReference>
<dbReference type="EC" id="3.6.1.55" evidence="12"/>
<dbReference type="GO" id="GO:0006260">
    <property type="term" value="P:DNA replication"/>
    <property type="evidence" value="ECO:0007669"/>
    <property type="project" value="UniProtKB-KW"/>
</dbReference>
<comment type="similarity">
    <text evidence="2 19">Belongs to the Nudix hydrolase family.</text>
</comment>
<evidence type="ECO:0000256" key="10">
    <source>
        <dbReference type="ARBA" id="ARBA00035861"/>
    </source>
</evidence>
<evidence type="ECO:0000256" key="19">
    <source>
        <dbReference type="RuleBase" id="RU003476"/>
    </source>
</evidence>
<dbReference type="GO" id="GO:0006281">
    <property type="term" value="P:DNA repair"/>
    <property type="evidence" value="ECO:0007669"/>
    <property type="project" value="UniProtKB-KW"/>
</dbReference>
<evidence type="ECO:0000256" key="3">
    <source>
        <dbReference type="ARBA" id="ARBA00022457"/>
    </source>
</evidence>
<dbReference type="InterPro" id="IPR020476">
    <property type="entry name" value="Nudix_hydrolase"/>
</dbReference>
<evidence type="ECO:0000256" key="11">
    <source>
        <dbReference type="ARBA" id="ARBA00036904"/>
    </source>
</evidence>
<evidence type="ECO:0000256" key="4">
    <source>
        <dbReference type="ARBA" id="ARBA00022705"/>
    </source>
</evidence>
<evidence type="ECO:0000256" key="12">
    <source>
        <dbReference type="ARBA" id="ARBA00038905"/>
    </source>
</evidence>
<feature type="binding site" evidence="18">
    <location>
        <position position="42"/>
    </location>
    <ligand>
        <name>Mg(2+)</name>
        <dbReference type="ChEBI" id="CHEBI:18420"/>
    </ligand>
</feature>
<dbReference type="InterPro" id="IPR020084">
    <property type="entry name" value="NUDIX_hydrolase_CS"/>
</dbReference>
<dbReference type="PANTHER" id="PTHR47707:SF1">
    <property type="entry name" value="NUDIX HYDROLASE FAMILY PROTEIN"/>
    <property type="match status" value="1"/>
</dbReference>
<dbReference type="EMBL" id="CP099959">
    <property type="protein sequence ID" value="XCC57882.1"/>
    <property type="molecule type" value="Genomic_DNA"/>
</dbReference>
<feature type="binding site" evidence="18">
    <location>
        <position position="62"/>
    </location>
    <ligand>
        <name>Mg(2+)</name>
        <dbReference type="ChEBI" id="CHEBI:18420"/>
    </ligand>
</feature>
<evidence type="ECO:0000256" key="7">
    <source>
        <dbReference type="ARBA" id="ARBA00022801"/>
    </source>
</evidence>
<reference evidence="21" key="1">
    <citation type="submission" date="2022-06" db="EMBL/GenBank/DDBJ databases">
        <title>New Polynucleobacter species.</title>
        <authorList>
            <person name="Hahn M.W."/>
        </authorList>
    </citation>
    <scope>NUCLEOTIDE SEQUENCE</scope>
    <source>
        <strain evidence="21">UK-FUSCHL-C3</strain>
    </source>
</reference>
<dbReference type="GO" id="GO:0035539">
    <property type="term" value="F:8-oxo-7,8-dihydrodeoxyguanosine triphosphate pyrophosphatase activity"/>
    <property type="evidence" value="ECO:0007669"/>
    <property type="project" value="UniProtKB-EC"/>
</dbReference>
<evidence type="ECO:0000256" key="2">
    <source>
        <dbReference type="ARBA" id="ARBA00005582"/>
    </source>
</evidence>
<evidence type="ECO:0000256" key="16">
    <source>
        <dbReference type="ARBA" id="ARBA00042798"/>
    </source>
</evidence>
<evidence type="ECO:0000256" key="1">
    <source>
        <dbReference type="ARBA" id="ARBA00001946"/>
    </source>
</evidence>
<dbReference type="PANTHER" id="PTHR47707">
    <property type="entry name" value="8-OXO-DGTP DIPHOSPHATASE"/>
    <property type="match status" value="1"/>
</dbReference>